<keyword evidence="5" id="KW-1185">Reference proteome</keyword>
<dbReference type="PROSITE" id="PS50003">
    <property type="entry name" value="PH_DOMAIN"/>
    <property type="match status" value="1"/>
</dbReference>
<feature type="compositionally biased region" description="Low complexity" evidence="2">
    <location>
        <begin position="733"/>
        <end position="748"/>
    </location>
</feature>
<comment type="caution">
    <text evidence="4">The sequence shown here is derived from an EMBL/GenBank/DDBJ whole genome shotgun (WGS) entry which is preliminary data.</text>
</comment>
<feature type="compositionally biased region" description="Polar residues" evidence="2">
    <location>
        <begin position="349"/>
        <end position="362"/>
    </location>
</feature>
<evidence type="ECO:0000313" key="5">
    <source>
        <dbReference type="Proteomes" id="UP001174909"/>
    </source>
</evidence>
<feature type="compositionally biased region" description="Pro residues" evidence="2">
    <location>
        <begin position="561"/>
        <end position="572"/>
    </location>
</feature>
<name>A0AA35XAJ5_GEOBA</name>
<feature type="region of interest" description="Disordered" evidence="2">
    <location>
        <begin position="325"/>
        <end position="399"/>
    </location>
</feature>
<dbReference type="EMBL" id="CASHTH010003386">
    <property type="protein sequence ID" value="CAI8044320.1"/>
    <property type="molecule type" value="Genomic_DNA"/>
</dbReference>
<dbReference type="SMART" id="SM00233">
    <property type="entry name" value="PH"/>
    <property type="match status" value="1"/>
</dbReference>
<dbReference type="Gene3D" id="2.30.29.30">
    <property type="entry name" value="Pleckstrin-homology domain (PH domain)/Phosphotyrosine-binding domain (PTB)"/>
    <property type="match status" value="1"/>
</dbReference>
<dbReference type="AlphaFoldDB" id="A0AA35XAJ5"/>
<dbReference type="PANTHER" id="PTHR14336:SF15">
    <property type="entry name" value="DUAL ADAPTER FOR PHOSPHOTYROSINE AND 3-PHOSPHOTYROSINE AND 3-PHOSPHOINOSITIDE"/>
    <property type="match status" value="1"/>
</dbReference>
<feature type="compositionally biased region" description="Low complexity" evidence="2">
    <location>
        <begin position="373"/>
        <end position="387"/>
    </location>
</feature>
<evidence type="ECO:0000259" key="3">
    <source>
        <dbReference type="PROSITE" id="PS50003"/>
    </source>
</evidence>
<proteinExistence type="predicted"/>
<reference evidence="4" key="1">
    <citation type="submission" date="2023-03" db="EMBL/GenBank/DDBJ databases">
        <authorList>
            <person name="Steffen K."/>
            <person name="Cardenas P."/>
        </authorList>
    </citation>
    <scope>NUCLEOTIDE SEQUENCE</scope>
</reference>
<feature type="compositionally biased region" description="Basic and acidic residues" evidence="2">
    <location>
        <begin position="777"/>
        <end position="790"/>
    </location>
</feature>
<feature type="compositionally biased region" description="Pro residues" evidence="2">
    <location>
        <begin position="583"/>
        <end position="604"/>
    </location>
</feature>
<feature type="compositionally biased region" description="Acidic residues" evidence="2">
    <location>
        <begin position="490"/>
        <end position="504"/>
    </location>
</feature>
<evidence type="ECO:0000256" key="1">
    <source>
        <dbReference type="SAM" id="Coils"/>
    </source>
</evidence>
<organism evidence="4 5">
    <name type="scientific">Geodia barretti</name>
    <name type="common">Barrett's horny sponge</name>
    <dbReference type="NCBI Taxonomy" id="519541"/>
    <lineage>
        <taxon>Eukaryota</taxon>
        <taxon>Metazoa</taxon>
        <taxon>Porifera</taxon>
        <taxon>Demospongiae</taxon>
        <taxon>Heteroscleromorpha</taxon>
        <taxon>Tetractinellida</taxon>
        <taxon>Astrophorina</taxon>
        <taxon>Geodiidae</taxon>
        <taxon>Geodia</taxon>
    </lineage>
</organism>
<dbReference type="Proteomes" id="UP001174909">
    <property type="component" value="Unassembled WGS sequence"/>
</dbReference>
<sequence length="872" mass="96282">MSGGYRDIYSGVLHKCGGRIKTWTKRWMVLRSDYCLYYYKDATKNHLGVISLRDTQFKIRVGQKSDVTWPKNLALENTFALVTTPRVYFMYADTKAEADEWRKVLEDAHHDLLEVTRTKSFSGFRSASLAVDRDTALTSQSLREPEEGSLVGGLLRPKAHSSVCDSLASNASSAFGRQFTLSLSSETGLPLAPVQEVESMYNVLQHPLVQVEEKAGPKVEEEEKGGEEGEERLFLNEALYSQLPPPSGVVERESVLSESERDYDYVLPPDADTPQNFSITVSNGDQQRWAEPRLKGLELLEKGSGSATSSQTSLEAFYDFAREAGSNDKQTHKQQQEEELGVYDVVRPENSSVTPPTQNKSTRAPPKPNSAVAQPLPAIPAILAPNSSLPPPSSRTLDQGMIYEDVPDVPKTKRETAEPPLPVYDVVDTARIIHKSKQDKEPVVAVYDVLEHNGDTRNTIQRDENSVVGVYDVLTESGTSAVYEPVGDAGPEEEEEEEEEEEMYSEVGFEERTPPLVKGSVGRYVNVPPTGGSDETKEEVTGSGGRVNGDYVNVSHSGETPPLPAQHTPPSPHTEQLTAATPTDPPTATPTAPPTSTPTAPPTATPRVCNEDSCLITRPQPKPRTNTRPRTSDQSPSNSNTVEQSPSNNSTVDPSPSNRDSPPSSSPPLPSHASSEQIPIPGHDRSDSTSSDPFPPSPSSLPSYQRKFSPPTSPRSPRSPRPPSPLLSDRRISGSARNSSPHSSTSSSPGDDGYLATATRQRSTSLKEKGIALFQRRQHEVASHSAEDSQRRKRSLSMLKGLQEDDTLSSDDKILFAETLREVENERMKASEERFHWERERMQLEEERRLLQKEREKLREELEITRKELVQS</sequence>
<evidence type="ECO:0000256" key="2">
    <source>
        <dbReference type="SAM" id="MobiDB-lite"/>
    </source>
</evidence>
<dbReference type="SUPFAM" id="SSF50729">
    <property type="entry name" value="PH domain-like"/>
    <property type="match status" value="1"/>
</dbReference>
<dbReference type="InterPro" id="IPR011993">
    <property type="entry name" value="PH-like_dom_sf"/>
</dbReference>
<feature type="compositionally biased region" description="Low complexity" evidence="2">
    <location>
        <begin position="654"/>
        <end position="663"/>
    </location>
</feature>
<gene>
    <name evidence="4" type="ORF">GBAR_LOCUS24590</name>
</gene>
<feature type="region of interest" description="Disordered" evidence="2">
    <location>
        <begin position="479"/>
        <end position="804"/>
    </location>
</feature>
<dbReference type="PANTHER" id="PTHR14336">
    <property type="entry name" value="TANDEM PH DOMAIN CONTAINING PROTEIN"/>
    <property type="match status" value="1"/>
</dbReference>
<feature type="coiled-coil region" evidence="1">
    <location>
        <begin position="820"/>
        <end position="868"/>
    </location>
</feature>
<feature type="domain" description="PH" evidence="3">
    <location>
        <begin position="6"/>
        <end position="110"/>
    </location>
</feature>
<evidence type="ECO:0000313" key="4">
    <source>
        <dbReference type="EMBL" id="CAI8044320.1"/>
    </source>
</evidence>
<keyword evidence="1" id="KW-0175">Coiled coil</keyword>
<dbReference type="Pfam" id="PF00169">
    <property type="entry name" value="PH"/>
    <property type="match status" value="1"/>
</dbReference>
<dbReference type="InterPro" id="IPR051707">
    <property type="entry name" value="PI-Interact_SigTrans_Reg"/>
</dbReference>
<dbReference type="InterPro" id="IPR001849">
    <property type="entry name" value="PH_domain"/>
</dbReference>
<accession>A0AA35XAJ5</accession>
<feature type="compositionally biased region" description="Pro residues" evidence="2">
    <location>
        <begin position="711"/>
        <end position="725"/>
    </location>
</feature>
<feature type="compositionally biased region" description="Basic and acidic residues" evidence="2">
    <location>
        <begin position="325"/>
        <end position="336"/>
    </location>
</feature>
<protein>
    <recommendedName>
        <fullName evidence="3">PH domain-containing protein</fullName>
    </recommendedName>
</protein>
<feature type="compositionally biased region" description="Polar residues" evidence="2">
    <location>
        <begin position="623"/>
        <end position="653"/>
    </location>
</feature>